<dbReference type="OMA" id="KSAAICH"/>
<evidence type="ECO:0000313" key="4">
    <source>
        <dbReference type="Ensembl" id="ENSPREP00000017414.1"/>
    </source>
</evidence>
<accession>A0A3P9P6I9</accession>
<evidence type="ECO:0000256" key="2">
    <source>
        <dbReference type="ARBA" id="ARBA00022803"/>
    </source>
</evidence>
<dbReference type="GeneTree" id="ENSGT00950000182946"/>
<dbReference type="STRING" id="8081.ENSPREP00000017414"/>
<organism evidence="4 5">
    <name type="scientific">Poecilia reticulata</name>
    <name type="common">Guppy</name>
    <name type="synonym">Acanthophacelus reticulatus</name>
    <dbReference type="NCBI Taxonomy" id="8081"/>
    <lineage>
        <taxon>Eukaryota</taxon>
        <taxon>Metazoa</taxon>
        <taxon>Chordata</taxon>
        <taxon>Craniata</taxon>
        <taxon>Vertebrata</taxon>
        <taxon>Euteleostomi</taxon>
        <taxon>Actinopterygii</taxon>
        <taxon>Neopterygii</taxon>
        <taxon>Teleostei</taxon>
        <taxon>Neoteleostei</taxon>
        <taxon>Acanthomorphata</taxon>
        <taxon>Ovalentaria</taxon>
        <taxon>Atherinomorphae</taxon>
        <taxon>Cyprinodontiformes</taxon>
        <taxon>Poeciliidae</taxon>
        <taxon>Poeciliinae</taxon>
        <taxon>Poecilia</taxon>
    </lineage>
</organism>
<evidence type="ECO:0000256" key="3">
    <source>
        <dbReference type="ARBA" id="ARBA00038336"/>
    </source>
</evidence>
<dbReference type="PANTHER" id="PTHR10271">
    <property type="entry name" value="INTERFERON-INDUCED PROTEIN WITH TETRATRICOPEPTIDE REPEATS"/>
    <property type="match status" value="1"/>
</dbReference>
<dbReference type="AlphaFoldDB" id="A0A3P9P6I9"/>
<reference evidence="4" key="2">
    <citation type="submission" date="2025-08" db="UniProtKB">
        <authorList>
            <consortium name="Ensembl"/>
        </authorList>
    </citation>
    <scope>IDENTIFICATION</scope>
    <source>
        <strain evidence="4">Guanapo</strain>
    </source>
</reference>
<keyword evidence="1" id="KW-0677">Repeat</keyword>
<dbReference type="PANTHER" id="PTHR10271:SF14">
    <property type="entry name" value="INTERFERON-INDUCED PROTEIN WITH TETRATRICOPEPTIDE REPEATS-RELATED"/>
    <property type="match status" value="1"/>
</dbReference>
<proteinExistence type="inferred from homology"/>
<dbReference type="FunFam" id="1.25.40.10:FF:000026">
    <property type="entry name" value="Interferon-induced protein with tetratricopeptide repeats 5"/>
    <property type="match status" value="1"/>
</dbReference>
<comment type="similarity">
    <text evidence="3">Belongs to the IFIT family.</text>
</comment>
<protein>
    <recommendedName>
        <fullName evidence="6">Interferon-induced protein with tetratricopeptide repeats 1-like</fullName>
    </recommendedName>
</protein>
<dbReference type="GO" id="GO:0051607">
    <property type="term" value="P:defense response to virus"/>
    <property type="evidence" value="ECO:0007669"/>
    <property type="project" value="TreeGrafter"/>
</dbReference>
<dbReference type="Proteomes" id="UP000242638">
    <property type="component" value="Unassembled WGS sequence"/>
</dbReference>
<dbReference type="Ensembl" id="ENSPRET00000017599.1">
    <property type="protein sequence ID" value="ENSPREP00000017414.1"/>
    <property type="gene ID" value="ENSPREG00000011776.1"/>
</dbReference>
<dbReference type="InterPro" id="IPR011990">
    <property type="entry name" value="TPR-like_helical_dom_sf"/>
</dbReference>
<evidence type="ECO:0008006" key="6">
    <source>
        <dbReference type="Google" id="ProtNLM"/>
    </source>
</evidence>
<dbReference type="SUPFAM" id="SSF48452">
    <property type="entry name" value="TPR-like"/>
    <property type="match status" value="2"/>
</dbReference>
<sequence length="402" mass="47182">MEDMSNEEGNFWLGHTYNLLGYIQYKLGFSEDTLNFFNRATETFQRQKNADEGPWLMVNFGNLAWLHHHLGEDERSEDYLSKVDDLMREYPAPPGLERHPEVCAEKAWTLMKFDKETKLEAEELFQGAIRMQPDSVEWQSSYAKLSAEFLIKSQRVLGPEVFERLRSAKERDPGNLYVAALYLESRAANGEQVQDEARALAEEVLERPMNSSCGFVPLLRLYREHISRDEAVEITKKAMRKHPNSRYTKKCAAICHMRKILNPGRESNPDDRMINQGISLWEEMIAAYNDSSPKQQVTLAQLYSKVDTERAEQIYREQLLREDLDPAKKQMLYSRYAKHLYFIRNERRESTVYHMRAAEIQVESKYRQSSIRELQKTLEKNRDPELNGEIRNLLTNLRIQNQ</sequence>
<dbReference type="GO" id="GO:0005829">
    <property type="term" value="C:cytosol"/>
    <property type="evidence" value="ECO:0007669"/>
    <property type="project" value="TreeGrafter"/>
</dbReference>
<dbReference type="Bgee" id="ENSPREG00000011776">
    <property type="expression patterns" value="Expressed in caudal fin"/>
</dbReference>
<keyword evidence="5" id="KW-1185">Reference proteome</keyword>
<dbReference type="Gene3D" id="1.25.40.10">
    <property type="entry name" value="Tetratricopeptide repeat domain"/>
    <property type="match status" value="3"/>
</dbReference>
<reference evidence="4" key="3">
    <citation type="submission" date="2025-09" db="UniProtKB">
        <authorList>
            <consortium name="Ensembl"/>
        </authorList>
    </citation>
    <scope>IDENTIFICATION</scope>
    <source>
        <strain evidence="4">Guanapo</strain>
    </source>
</reference>
<evidence type="ECO:0000313" key="5">
    <source>
        <dbReference type="Proteomes" id="UP000242638"/>
    </source>
</evidence>
<evidence type="ECO:0000256" key="1">
    <source>
        <dbReference type="ARBA" id="ARBA00022737"/>
    </source>
</evidence>
<reference evidence="5" key="1">
    <citation type="submission" date="2013-11" db="EMBL/GenBank/DDBJ databases">
        <title>The genomic landscape of the Guanapo guppy.</title>
        <authorList>
            <person name="Kuenstner A."/>
            <person name="Dreyer C."/>
        </authorList>
    </citation>
    <scope>NUCLEOTIDE SEQUENCE</scope>
    <source>
        <strain evidence="5">Guanapo</strain>
    </source>
</reference>
<name>A0A3P9P6I9_POERE</name>
<keyword evidence="2" id="KW-0802">TPR repeat</keyword>